<dbReference type="Proteomes" id="UP000176786">
    <property type="component" value="Unassembled WGS sequence"/>
</dbReference>
<organism evidence="1 2">
    <name type="scientific">Candidatus Doudnabacteria bacterium RIFCSPHIGHO2_02_FULL_46_11</name>
    <dbReference type="NCBI Taxonomy" id="1817832"/>
    <lineage>
        <taxon>Bacteria</taxon>
        <taxon>Candidatus Doudnaibacteriota</taxon>
    </lineage>
</organism>
<dbReference type="STRING" id="1817832.A3J48_01130"/>
<sequence>MERERLTITLRKDVLKLVDQSIDGAKLRNRSHAIEYFLSLELAPKSVKVVLAVPGGGMRQSYQAGGMSIGIRDSFTETNGSNIRAIFRILAEQNFKEVLLAGADSTSLEAAAVDGERMGLNVRTEAVEPNSISSQLLEYVKNETFIYWDARAALELNLPDLLEVHKSGQGPGTAVLATSPASGSPIGLFGHVYGRKITAVGGEELKPLGALPLAGLAVFESEAVLTDKQFRISGVLAELARTGNLNGFVMTLNEMAKQTAVSRTAR</sequence>
<proteinExistence type="predicted"/>
<evidence type="ECO:0000313" key="2">
    <source>
        <dbReference type="Proteomes" id="UP000176786"/>
    </source>
</evidence>
<name>A0A1F5P7R7_9BACT</name>
<dbReference type="AlphaFoldDB" id="A0A1F5P7R7"/>
<reference evidence="1 2" key="1">
    <citation type="journal article" date="2016" name="Nat. Commun.">
        <title>Thousands of microbial genomes shed light on interconnected biogeochemical processes in an aquifer system.</title>
        <authorList>
            <person name="Anantharaman K."/>
            <person name="Brown C.T."/>
            <person name="Hug L.A."/>
            <person name="Sharon I."/>
            <person name="Castelle C.J."/>
            <person name="Probst A.J."/>
            <person name="Thomas B.C."/>
            <person name="Singh A."/>
            <person name="Wilkins M.J."/>
            <person name="Karaoz U."/>
            <person name="Brodie E.L."/>
            <person name="Williams K.H."/>
            <person name="Hubbard S.S."/>
            <person name="Banfield J.F."/>
        </authorList>
    </citation>
    <scope>NUCLEOTIDE SEQUENCE [LARGE SCALE GENOMIC DNA]</scope>
</reference>
<protein>
    <submittedName>
        <fullName evidence="1">Uncharacterized protein</fullName>
    </submittedName>
</protein>
<gene>
    <name evidence="1" type="ORF">A3J48_01130</name>
</gene>
<comment type="caution">
    <text evidence="1">The sequence shown here is derived from an EMBL/GenBank/DDBJ whole genome shotgun (WGS) entry which is preliminary data.</text>
</comment>
<evidence type="ECO:0000313" key="1">
    <source>
        <dbReference type="EMBL" id="OGE85987.1"/>
    </source>
</evidence>
<dbReference type="EMBL" id="MFES01000018">
    <property type="protein sequence ID" value="OGE85987.1"/>
    <property type="molecule type" value="Genomic_DNA"/>
</dbReference>
<accession>A0A1F5P7R7</accession>